<evidence type="ECO:0000256" key="2">
    <source>
        <dbReference type="RuleBase" id="RU004021"/>
    </source>
</evidence>
<dbReference type="AlphaFoldDB" id="A0A231VG32"/>
<comment type="similarity">
    <text evidence="2">Belongs to the NifD/NifK/NifE/NifN family.</text>
</comment>
<dbReference type="SUPFAM" id="SSF53807">
    <property type="entry name" value="Helical backbone' metal receptor"/>
    <property type="match status" value="1"/>
</dbReference>
<comment type="caution">
    <text evidence="4">The sequence shown here is derived from an EMBL/GenBank/DDBJ whole genome shotgun (WGS) entry which is preliminary data.</text>
</comment>
<feature type="domain" description="Nitrogenase/oxidoreductase component 1" evidence="3">
    <location>
        <begin position="29"/>
        <end position="441"/>
    </location>
</feature>
<evidence type="ECO:0000313" key="4">
    <source>
        <dbReference type="EMBL" id="OXT06981.1"/>
    </source>
</evidence>
<dbReference type="PANTHER" id="PTHR33712">
    <property type="entry name" value="LIGHT-INDEPENDENT PROTOCHLOROPHYLLIDE REDUCTASE SUBUNIT B"/>
    <property type="match status" value="1"/>
</dbReference>
<dbReference type="EMBL" id="NKHD01000027">
    <property type="protein sequence ID" value="OXT06981.1"/>
    <property type="molecule type" value="Genomic_DNA"/>
</dbReference>
<proteinExistence type="inferred from homology"/>
<dbReference type="PROSITE" id="PS00699">
    <property type="entry name" value="NITROGENASE_1_1"/>
    <property type="match status" value="1"/>
</dbReference>
<dbReference type="CDD" id="cd01965">
    <property type="entry name" value="Nitrogenase_MoFe_beta_like"/>
    <property type="match status" value="1"/>
</dbReference>
<dbReference type="GO" id="GO:0016163">
    <property type="term" value="F:nitrogenase activity"/>
    <property type="evidence" value="ECO:0007669"/>
    <property type="project" value="InterPro"/>
</dbReference>
<name>A0A231VG32_THETR</name>
<keyword evidence="1 2" id="KW-0535">Nitrogen fixation</keyword>
<dbReference type="Proteomes" id="UP000215301">
    <property type="component" value="Unassembled WGS sequence"/>
</dbReference>
<sequence>MEKIAKGESKMECNNTERKYLTVNPLKTCQPLGAVWACLGIHQCMPHSHGSQGCTSYLRMQLTRHFREFIPTTTSSFSEAQVVFGGVGNLKQAIRNILSIYKPKVIGISTTCSAETIGDDVPGTINEMRASGEIPEDVKVFTASTPSYVGSHVTGFSNMVKSAVETFAKKSSPNGKINIIPGLLSPGDLREIKRILKIMGIDAIILPDISDVLDAPMTGEIHLYQKGGTTISEIEDMGNSIATIVLGREAGIAPAESLNEMYNVPYEVLPLPIGISNVDKFIMKLSEITGKPIPYELEEERGRLVDMMLDAHAHWYNKKAAVFGDPDIVEAIVGYANDLGINVLYALTGTYSSEWEKTVKSMVPDAYVSSDSDLWYLKEQLDKKPVDMLFGNSHGKYLAKEYDLPLLRVGFPILDRANLQHFPIVGYKGTAWLVERTGNTLLDYKDAKSPEHLLELIM</sequence>
<dbReference type="PROSITE" id="PS00090">
    <property type="entry name" value="NITROGENASE_1_2"/>
    <property type="match status" value="1"/>
</dbReference>
<dbReference type="InterPro" id="IPR000510">
    <property type="entry name" value="Nase/OxRdtase_comp1"/>
</dbReference>
<dbReference type="Pfam" id="PF00148">
    <property type="entry name" value="Oxidored_nitro"/>
    <property type="match status" value="1"/>
</dbReference>
<dbReference type="Gene3D" id="1.20.89.10">
    <property type="entry name" value="Nitrogenase Molybdenum-iron Protein, subunit B, domain 4"/>
    <property type="match status" value="1"/>
</dbReference>
<dbReference type="PANTHER" id="PTHR33712:SF7">
    <property type="entry name" value="LIGHT-INDEPENDENT PROTOCHLOROPHYLLIDE REDUCTASE SUBUNIT B"/>
    <property type="match status" value="1"/>
</dbReference>
<evidence type="ECO:0000313" key="5">
    <source>
        <dbReference type="Proteomes" id="UP000215301"/>
    </source>
</evidence>
<dbReference type="InterPro" id="IPR050152">
    <property type="entry name" value="ChlB/BchB/BchZ"/>
</dbReference>
<organism evidence="4 5">
    <name type="scientific">Thermoanaerobacterium thermosaccharolyticum</name>
    <name type="common">Clostridium thermosaccharolyticum</name>
    <dbReference type="NCBI Taxonomy" id="1517"/>
    <lineage>
        <taxon>Bacteria</taxon>
        <taxon>Bacillati</taxon>
        <taxon>Bacillota</taxon>
        <taxon>Clostridia</taxon>
        <taxon>Thermoanaerobacterales</taxon>
        <taxon>Thermoanaerobacteraceae</taxon>
        <taxon>Thermoanaerobacterium</taxon>
    </lineage>
</organism>
<gene>
    <name evidence="4" type="ORF">CE561_09675</name>
</gene>
<dbReference type="Gene3D" id="3.40.50.1980">
    <property type="entry name" value="Nitrogenase molybdenum iron protein domain"/>
    <property type="match status" value="3"/>
</dbReference>
<evidence type="ECO:0000259" key="3">
    <source>
        <dbReference type="Pfam" id="PF00148"/>
    </source>
</evidence>
<accession>A0A231VG32</accession>
<evidence type="ECO:0000256" key="1">
    <source>
        <dbReference type="ARBA" id="ARBA00023231"/>
    </source>
</evidence>
<dbReference type="InterPro" id="IPR000318">
    <property type="entry name" value="Nase_comp1_CS"/>
</dbReference>
<protein>
    <submittedName>
        <fullName evidence="4">Nitrogenase molybdenum-iron protein subunit beta</fullName>
    </submittedName>
</protein>
<reference evidence="4 5" key="1">
    <citation type="submission" date="2017-06" db="EMBL/GenBank/DDBJ databases">
        <title>Isolation and characterization of a thermophilic and butanogenic Thermoanaerobacterium thermosaccharolyticum M5 capable of efficient degradation of hemicellulose.</title>
        <authorList>
            <person name="Xin F."/>
            <person name="Jiang Y."/>
        </authorList>
    </citation>
    <scope>NUCLEOTIDE SEQUENCE [LARGE SCALE GENOMIC DNA]</scope>
    <source>
        <strain evidence="4 5">M5</strain>
    </source>
</reference>